<name>N9DPJ1_ACIBZ</name>
<evidence type="ECO:0000313" key="3">
    <source>
        <dbReference type="EMBL" id="ENW00168.1"/>
    </source>
</evidence>
<dbReference type="HOGENOM" id="CLU_133060_0_0_6"/>
<keyword evidence="4" id="KW-1185">Reference proteome</keyword>
<dbReference type="PATRIC" id="fig|1217650.3.peg.778"/>
<evidence type="ECO:0000313" key="4">
    <source>
        <dbReference type="Proteomes" id="UP000013251"/>
    </source>
</evidence>
<dbReference type="AlphaFoldDB" id="N9DPJ1"/>
<evidence type="ECO:0000259" key="2">
    <source>
        <dbReference type="Pfam" id="PF25181"/>
    </source>
</evidence>
<dbReference type="OrthoDB" id="9155372at2"/>
<sequence length="171" mass="20484">MIYVVIAIAIVFLIYAIFQKIKHEEWQEKYWEENRCHQATELELKEVNQKLTEAYEDIETFSKNYELEKEHRKQLEQSLTKNDDETKESGVYFRQRELTRPTPETYRVVFDLDINGQRILEHLTQMYCRDAFSSTDRETNYKLGQQSVVHYMINQINKANDPNYSEVADNG</sequence>
<dbReference type="Pfam" id="PF25181">
    <property type="entry name" value="Phage_Bbp19"/>
    <property type="match status" value="1"/>
</dbReference>
<dbReference type="RefSeq" id="WP_005029627.1">
    <property type="nucleotide sequence ID" value="NZ_KB849755.1"/>
</dbReference>
<feature type="domain" description="Bbp19-like phage" evidence="2">
    <location>
        <begin position="106"/>
        <end position="153"/>
    </location>
</feature>
<dbReference type="InterPro" id="IPR057447">
    <property type="entry name" value="Bbp19-like_phage"/>
</dbReference>
<feature type="coiled-coil region" evidence="1">
    <location>
        <begin position="37"/>
        <end position="64"/>
    </location>
</feature>
<evidence type="ECO:0000256" key="1">
    <source>
        <dbReference type="SAM" id="Coils"/>
    </source>
</evidence>
<keyword evidence="1" id="KW-0175">Coiled coil</keyword>
<reference evidence="3 4" key="1">
    <citation type="submission" date="2013-02" db="EMBL/GenBank/DDBJ databases">
        <title>The Genome Sequence of Acinetobacter bereziniae CIP 70.12.</title>
        <authorList>
            <consortium name="The Broad Institute Genome Sequencing Platform"/>
            <consortium name="The Broad Institute Genome Sequencing Center for Infectious Disease"/>
            <person name="Cerqueira G."/>
            <person name="Feldgarden M."/>
            <person name="Courvalin P."/>
            <person name="Perichon B."/>
            <person name="Grillot-Courvalin C."/>
            <person name="Clermont D."/>
            <person name="Rocha E."/>
            <person name="Yoon E.-J."/>
            <person name="Nemec A."/>
            <person name="Walker B."/>
            <person name="Young S.K."/>
            <person name="Zeng Q."/>
            <person name="Gargeya S."/>
            <person name="Fitzgerald M."/>
            <person name="Haas B."/>
            <person name="Abouelleil A."/>
            <person name="Alvarado L."/>
            <person name="Arachchi H.M."/>
            <person name="Berlin A.M."/>
            <person name="Chapman S.B."/>
            <person name="Dewar J."/>
            <person name="Goldberg J."/>
            <person name="Griggs A."/>
            <person name="Gujja S."/>
            <person name="Hansen M."/>
            <person name="Howarth C."/>
            <person name="Imamovic A."/>
            <person name="Larimer J."/>
            <person name="McCowan C."/>
            <person name="Murphy C."/>
            <person name="Neiman D."/>
            <person name="Pearson M."/>
            <person name="Priest M."/>
            <person name="Roberts A."/>
            <person name="Saif S."/>
            <person name="Shea T."/>
            <person name="Sisk P."/>
            <person name="Sykes S."/>
            <person name="Wortman J."/>
            <person name="Nusbaum C."/>
            <person name="Birren B."/>
        </authorList>
    </citation>
    <scope>NUCLEOTIDE SEQUENCE [LARGE SCALE GENOMIC DNA]</scope>
    <source>
        <strain evidence="3 4">CIP 70.12</strain>
    </source>
</reference>
<dbReference type="EMBL" id="APQG01000015">
    <property type="protein sequence ID" value="ENW00168.1"/>
    <property type="molecule type" value="Genomic_DNA"/>
</dbReference>
<protein>
    <recommendedName>
        <fullName evidence="2">Bbp19-like phage domain-containing protein</fullName>
    </recommendedName>
</protein>
<comment type="caution">
    <text evidence="3">The sequence shown here is derived from an EMBL/GenBank/DDBJ whole genome shotgun (WGS) entry which is preliminary data.</text>
</comment>
<proteinExistence type="predicted"/>
<organism evidence="3 4">
    <name type="scientific">Acinetobacter bereziniae LMG 1003 = CIP 70.12</name>
    <dbReference type="NCBI Taxonomy" id="981324"/>
    <lineage>
        <taxon>Bacteria</taxon>
        <taxon>Pseudomonadati</taxon>
        <taxon>Pseudomonadota</taxon>
        <taxon>Gammaproteobacteria</taxon>
        <taxon>Moraxellales</taxon>
        <taxon>Moraxellaceae</taxon>
        <taxon>Acinetobacter</taxon>
    </lineage>
</organism>
<gene>
    <name evidence="3" type="ORF">F938_00812</name>
</gene>
<dbReference type="Proteomes" id="UP000013251">
    <property type="component" value="Unassembled WGS sequence"/>
</dbReference>
<accession>N9DPJ1</accession>